<dbReference type="EMBL" id="KN824952">
    <property type="protein sequence ID" value="KIK97119.1"/>
    <property type="molecule type" value="Genomic_DNA"/>
</dbReference>
<dbReference type="AlphaFoldDB" id="A0A0D0E6I6"/>
<reference evidence="3" key="2">
    <citation type="submission" date="2015-01" db="EMBL/GenBank/DDBJ databases">
        <title>Evolutionary Origins and Diversification of the Mycorrhizal Mutualists.</title>
        <authorList>
            <consortium name="DOE Joint Genome Institute"/>
            <consortium name="Mycorrhizal Genomics Consortium"/>
            <person name="Kohler A."/>
            <person name="Kuo A."/>
            <person name="Nagy L.G."/>
            <person name="Floudas D."/>
            <person name="Copeland A."/>
            <person name="Barry K.W."/>
            <person name="Cichocki N."/>
            <person name="Veneault-Fourrey C."/>
            <person name="LaButti K."/>
            <person name="Lindquist E.A."/>
            <person name="Lipzen A."/>
            <person name="Lundell T."/>
            <person name="Morin E."/>
            <person name="Murat C."/>
            <person name="Riley R."/>
            <person name="Ohm R."/>
            <person name="Sun H."/>
            <person name="Tunlid A."/>
            <person name="Henrissat B."/>
            <person name="Grigoriev I.V."/>
            <person name="Hibbett D.S."/>
            <person name="Martin F."/>
        </authorList>
    </citation>
    <scope>NUCLEOTIDE SEQUENCE [LARGE SCALE GENOMIC DNA]</scope>
    <source>
        <strain evidence="3">Ve08.2h10</strain>
    </source>
</reference>
<feature type="region of interest" description="Disordered" evidence="1">
    <location>
        <begin position="571"/>
        <end position="600"/>
    </location>
</feature>
<accession>A0A0D0E6I6</accession>
<feature type="compositionally biased region" description="Low complexity" evidence="1">
    <location>
        <begin position="589"/>
        <end position="600"/>
    </location>
</feature>
<dbReference type="OrthoDB" id="3033167at2759"/>
<feature type="region of interest" description="Disordered" evidence="1">
    <location>
        <begin position="276"/>
        <end position="310"/>
    </location>
</feature>
<evidence type="ECO:0000256" key="1">
    <source>
        <dbReference type="SAM" id="MobiDB-lite"/>
    </source>
</evidence>
<gene>
    <name evidence="2" type="ORF">PAXRUDRAFT_24789</name>
</gene>
<dbReference type="HOGENOM" id="CLU_442857_0_0_1"/>
<organism evidence="2 3">
    <name type="scientific">Paxillus rubicundulus Ve08.2h10</name>
    <dbReference type="NCBI Taxonomy" id="930991"/>
    <lineage>
        <taxon>Eukaryota</taxon>
        <taxon>Fungi</taxon>
        <taxon>Dikarya</taxon>
        <taxon>Basidiomycota</taxon>
        <taxon>Agaricomycotina</taxon>
        <taxon>Agaricomycetes</taxon>
        <taxon>Agaricomycetidae</taxon>
        <taxon>Boletales</taxon>
        <taxon>Paxilineae</taxon>
        <taxon>Paxillaceae</taxon>
        <taxon>Paxillus</taxon>
    </lineage>
</organism>
<evidence type="ECO:0000313" key="3">
    <source>
        <dbReference type="Proteomes" id="UP000054538"/>
    </source>
</evidence>
<name>A0A0D0E6I6_9AGAM</name>
<evidence type="ECO:0000313" key="2">
    <source>
        <dbReference type="EMBL" id="KIK97119.1"/>
    </source>
</evidence>
<keyword evidence="3" id="KW-1185">Reference proteome</keyword>
<feature type="compositionally biased region" description="Polar residues" evidence="1">
    <location>
        <begin position="573"/>
        <end position="587"/>
    </location>
</feature>
<sequence length="617" mass="67402">MNFVNLHAQQKSQVVFRNPINLDAENGTSSLSASTSARPVKRRRVAGLNTRFDHMIEKVNVTHSYANSASSPATSRRRMRSAGTSSVSSYDVPKTPVDPYSALHQGRFGKEFYVLKTIKLLDSALTRTEPCQGSDEYAELAAAPAKKPRVPLPDWLANTFSTLESEHPLRSLLSPSKLRHAEQPNPSHEEQVFAFSPFDEQVHGAPETQHTDDYPNIQGADLPDISEVLTLRDLGPQSPGEIRTKRDFLPFSTPGCFAPKPNSLESLPDNAIFPTPRPERQWSPRAQQDTSSCVTLAPLPASPTDGMKRPRFTRESMTFAPDALAPSECQVDHALVNVFSQDYQKHEENIGIYATPGPTFTCSRPVYFDSPTEDPSFSDPLEPEAYELDLNAIDFRWRPFLRSNAQTNQHPYCPSRLQSFGSATSKETGDQTGWKTHIAAGHTDFDASSVQGLRCPLPEDKEEVYIEFSPNAAQQARSATSMGAFKETVGSSSPSPPVGEGKEVEIPSSPGFGIFISPLPNQLGSTGMAGGVQPRAGDDEDTTINNELPLVKAAPRRNWNDSSLRNAALNANEADTNIPASNTSEGQIESASSRASATSSESFFFRALDDSIEDSKA</sequence>
<dbReference type="Proteomes" id="UP000054538">
    <property type="component" value="Unassembled WGS sequence"/>
</dbReference>
<protein>
    <submittedName>
        <fullName evidence="2">Unplaced genomic scaffold scaffold_130, whole genome shotgun sequence</fullName>
    </submittedName>
</protein>
<reference evidence="2 3" key="1">
    <citation type="submission" date="2014-04" db="EMBL/GenBank/DDBJ databases">
        <authorList>
            <consortium name="DOE Joint Genome Institute"/>
            <person name="Kuo A."/>
            <person name="Kohler A."/>
            <person name="Jargeat P."/>
            <person name="Nagy L.G."/>
            <person name="Floudas D."/>
            <person name="Copeland A."/>
            <person name="Barry K.W."/>
            <person name="Cichocki N."/>
            <person name="Veneault-Fourrey C."/>
            <person name="LaButti K."/>
            <person name="Lindquist E.A."/>
            <person name="Lipzen A."/>
            <person name="Lundell T."/>
            <person name="Morin E."/>
            <person name="Murat C."/>
            <person name="Sun H."/>
            <person name="Tunlid A."/>
            <person name="Henrissat B."/>
            <person name="Grigoriev I.V."/>
            <person name="Hibbett D.S."/>
            <person name="Martin F."/>
            <person name="Nordberg H.P."/>
            <person name="Cantor M.N."/>
            <person name="Hua S.X."/>
        </authorList>
    </citation>
    <scope>NUCLEOTIDE SEQUENCE [LARGE SCALE GENOMIC DNA]</scope>
    <source>
        <strain evidence="2 3">Ve08.2h10</strain>
    </source>
</reference>
<dbReference type="InParanoid" id="A0A0D0E6I6"/>
<proteinExistence type="predicted"/>
<feature type="compositionally biased region" description="Polar residues" evidence="1">
    <location>
        <begin position="284"/>
        <end position="294"/>
    </location>
</feature>
<feature type="region of interest" description="Disordered" evidence="1">
    <location>
        <begin position="66"/>
        <end position="90"/>
    </location>
</feature>